<sequence length="105" mass="11648">MEYEQQFCLASPMSTAPELYSDLEGESDIEQRLLKGLRMIPSHRQELSVLSRSAVLAGERRWEHIVPWYGSLKDKHEFGATSTNKSAAKAPASTSAMIPPTPSTL</sequence>
<proteinExistence type="predicted"/>
<keyword evidence="3" id="KW-1185">Reference proteome</keyword>
<dbReference type="OrthoDB" id="3061725at2759"/>
<evidence type="ECO:0000313" key="3">
    <source>
        <dbReference type="Proteomes" id="UP000219338"/>
    </source>
</evidence>
<dbReference type="Proteomes" id="UP000219338">
    <property type="component" value="Unassembled WGS sequence"/>
</dbReference>
<gene>
    <name evidence="2" type="ORF">ARMOST_18116</name>
</gene>
<feature type="region of interest" description="Disordered" evidence="1">
    <location>
        <begin position="80"/>
        <end position="105"/>
    </location>
</feature>
<reference evidence="3" key="1">
    <citation type="journal article" date="2017" name="Nat. Ecol. Evol.">
        <title>Genome expansion and lineage-specific genetic innovations in the forest pathogenic fungi Armillaria.</title>
        <authorList>
            <person name="Sipos G."/>
            <person name="Prasanna A.N."/>
            <person name="Walter M.C."/>
            <person name="O'Connor E."/>
            <person name="Balint B."/>
            <person name="Krizsan K."/>
            <person name="Kiss B."/>
            <person name="Hess J."/>
            <person name="Varga T."/>
            <person name="Slot J."/>
            <person name="Riley R."/>
            <person name="Boka B."/>
            <person name="Rigling D."/>
            <person name="Barry K."/>
            <person name="Lee J."/>
            <person name="Mihaltcheva S."/>
            <person name="LaButti K."/>
            <person name="Lipzen A."/>
            <person name="Waldron R."/>
            <person name="Moloney N.M."/>
            <person name="Sperisen C."/>
            <person name="Kredics L."/>
            <person name="Vagvoelgyi C."/>
            <person name="Patrignani A."/>
            <person name="Fitzpatrick D."/>
            <person name="Nagy I."/>
            <person name="Doyle S."/>
            <person name="Anderson J.B."/>
            <person name="Grigoriev I.V."/>
            <person name="Gueldener U."/>
            <person name="Muensterkoetter M."/>
            <person name="Nagy L.G."/>
        </authorList>
    </citation>
    <scope>NUCLEOTIDE SEQUENCE [LARGE SCALE GENOMIC DNA]</scope>
    <source>
        <strain evidence="3">C18/9</strain>
    </source>
</reference>
<dbReference type="AlphaFoldDB" id="A0A284S0W3"/>
<organism evidence="2 3">
    <name type="scientific">Armillaria ostoyae</name>
    <name type="common">Armillaria root rot fungus</name>
    <dbReference type="NCBI Taxonomy" id="47428"/>
    <lineage>
        <taxon>Eukaryota</taxon>
        <taxon>Fungi</taxon>
        <taxon>Dikarya</taxon>
        <taxon>Basidiomycota</taxon>
        <taxon>Agaricomycotina</taxon>
        <taxon>Agaricomycetes</taxon>
        <taxon>Agaricomycetidae</taxon>
        <taxon>Agaricales</taxon>
        <taxon>Marasmiineae</taxon>
        <taxon>Physalacriaceae</taxon>
        <taxon>Armillaria</taxon>
    </lineage>
</organism>
<protein>
    <submittedName>
        <fullName evidence="2">Uncharacterized protein</fullName>
    </submittedName>
</protein>
<feature type="compositionally biased region" description="Low complexity" evidence="1">
    <location>
        <begin position="80"/>
        <end position="96"/>
    </location>
</feature>
<dbReference type="EMBL" id="FUEG01000024">
    <property type="protein sequence ID" value="SJL14651.1"/>
    <property type="molecule type" value="Genomic_DNA"/>
</dbReference>
<accession>A0A284S0W3</accession>
<evidence type="ECO:0000313" key="2">
    <source>
        <dbReference type="EMBL" id="SJL14651.1"/>
    </source>
</evidence>
<name>A0A284S0W3_ARMOS</name>
<evidence type="ECO:0000256" key="1">
    <source>
        <dbReference type="SAM" id="MobiDB-lite"/>
    </source>
</evidence>